<dbReference type="PANTHER" id="PTHR34488:SF1">
    <property type="entry name" value="SI:CH211-245H14.1-RELATED"/>
    <property type="match status" value="1"/>
</dbReference>
<dbReference type="AlphaFoldDB" id="A0A8J4ULD4"/>
<dbReference type="EMBL" id="QNUK01000142">
    <property type="protein sequence ID" value="KAF5900222.1"/>
    <property type="molecule type" value="Genomic_DNA"/>
</dbReference>
<evidence type="ECO:0000256" key="1">
    <source>
        <dbReference type="SAM" id="MobiDB-lite"/>
    </source>
</evidence>
<feature type="compositionally biased region" description="Basic and acidic residues" evidence="1">
    <location>
        <begin position="403"/>
        <end position="412"/>
    </location>
</feature>
<reference evidence="3" key="1">
    <citation type="submission" date="2020-07" db="EMBL/GenBank/DDBJ databases">
        <title>Clarias magur genome sequencing, assembly and annotation.</title>
        <authorList>
            <person name="Kushwaha B."/>
            <person name="Kumar R."/>
            <person name="Das P."/>
            <person name="Joshi C.G."/>
            <person name="Kumar D."/>
            <person name="Nagpure N.S."/>
            <person name="Pandey M."/>
            <person name="Agarwal S."/>
            <person name="Srivastava S."/>
            <person name="Singh M."/>
            <person name="Sahoo L."/>
            <person name="Jayasankar P."/>
            <person name="Meher P.K."/>
            <person name="Koringa P.G."/>
            <person name="Iquebal M.A."/>
            <person name="Das S.P."/>
            <person name="Bit A."/>
            <person name="Patnaik S."/>
            <person name="Patel N."/>
            <person name="Shah T.M."/>
            <person name="Hinsu A."/>
            <person name="Jena J.K."/>
        </authorList>
    </citation>
    <scope>NUCLEOTIDE SEQUENCE</scope>
    <source>
        <strain evidence="3">CIFAMagur01</strain>
        <tissue evidence="3">Testis</tissue>
    </source>
</reference>
<dbReference type="PANTHER" id="PTHR34488">
    <property type="entry name" value="SI:CH211-245H14.1-RELATED"/>
    <property type="match status" value="1"/>
</dbReference>
<keyword evidence="2" id="KW-1133">Transmembrane helix</keyword>
<organism evidence="3 4">
    <name type="scientific">Clarias magur</name>
    <name type="common">Asian catfish</name>
    <name type="synonym">Macropteronotus magur</name>
    <dbReference type="NCBI Taxonomy" id="1594786"/>
    <lineage>
        <taxon>Eukaryota</taxon>
        <taxon>Metazoa</taxon>
        <taxon>Chordata</taxon>
        <taxon>Craniata</taxon>
        <taxon>Vertebrata</taxon>
        <taxon>Euteleostomi</taxon>
        <taxon>Actinopterygii</taxon>
        <taxon>Neopterygii</taxon>
        <taxon>Teleostei</taxon>
        <taxon>Ostariophysi</taxon>
        <taxon>Siluriformes</taxon>
        <taxon>Clariidae</taxon>
        <taxon>Clarias</taxon>
    </lineage>
</organism>
<feature type="non-terminal residue" evidence="3">
    <location>
        <position position="1"/>
    </location>
</feature>
<accession>A0A8J4ULD4</accession>
<feature type="compositionally biased region" description="Polar residues" evidence="1">
    <location>
        <begin position="369"/>
        <end position="387"/>
    </location>
</feature>
<keyword evidence="2" id="KW-0472">Membrane</keyword>
<keyword evidence="4" id="KW-1185">Reference proteome</keyword>
<protein>
    <submittedName>
        <fullName evidence="3">Uncharacterized protein</fullName>
    </submittedName>
</protein>
<feature type="region of interest" description="Disordered" evidence="1">
    <location>
        <begin position="355"/>
        <end position="412"/>
    </location>
</feature>
<feature type="transmembrane region" description="Helical" evidence="2">
    <location>
        <begin position="166"/>
        <end position="188"/>
    </location>
</feature>
<feature type="transmembrane region" description="Helical" evidence="2">
    <location>
        <begin position="194"/>
        <end position="217"/>
    </location>
</feature>
<comment type="caution">
    <text evidence="3">The sequence shown here is derived from an EMBL/GenBank/DDBJ whole genome shotgun (WGS) entry which is preliminary data.</text>
</comment>
<dbReference type="OrthoDB" id="8446971at2759"/>
<name>A0A8J4ULD4_CLAMG</name>
<keyword evidence="2" id="KW-0812">Transmembrane</keyword>
<proteinExistence type="predicted"/>
<evidence type="ECO:0000256" key="2">
    <source>
        <dbReference type="SAM" id="Phobius"/>
    </source>
</evidence>
<feature type="non-terminal residue" evidence="3">
    <location>
        <position position="412"/>
    </location>
</feature>
<evidence type="ECO:0000313" key="4">
    <source>
        <dbReference type="Proteomes" id="UP000727407"/>
    </source>
</evidence>
<evidence type="ECO:0000313" key="3">
    <source>
        <dbReference type="EMBL" id="KAF5900222.1"/>
    </source>
</evidence>
<dbReference type="Proteomes" id="UP000727407">
    <property type="component" value="Unassembled WGS sequence"/>
</dbReference>
<gene>
    <name evidence="3" type="ORF">DAT39_010057</name>
</gene>
<sequence length="412" mass="46605">VQATIRYVVLLLGNIVDSHKTFLDGLKTQIKLTEVSSREESDVIFAFVPIVSRAGTDLSAAMEKIPEDKPVVLVVFHHTFERDYLPPDSKLCVKRDRVFVVDCLFYEDQGFLKCQRNDNAVRAVKKHLIGKEHTEHGEQKPLVQRSTRQEERPLQLGGREHYLRKFVVVCLVCFVLVIIASIAVGIPVGGVNGTAAGVGAGFGVGAIVTIPVTVFLVKRFFVMVLGNTMDSHKTFLDHLKIPTGLCEVSSVKDCDVIIAFVPIVSRAYTDILAAMEKIPECKPVVLVLLHHTLYQYYVAPDSRLCVQRDRVFPVDCLFHEDQGLLRCQRNDDAIRAVTEHLIRQKYPEVKSMLVQQKMTDQEDEHKPLIQSTNNQEAQRQLLVQRSTTHQEEENQQLVQQNTTHHEGQRLLL</sequence>